<dbReference type="EMBL" id="HBUF01461514">
    <property type="protein sequence ID" value="CAG6744179.1"/>
    <property type="molecule type" value="Transcribed_RNA"/>
</dbReference>
<sequence>MLEKCIPNCVYLSITFLYLSNEKITHQNNPETKSDCRYNRTIYIRQFIKQTFNSVTTYTIFICINKVVLVEDKIETTIIHSIMYSAIVHVHKLLITWFC</sequence>
<dbReference type="AlphaFoldDB" id="A0A8D9E9D0"/>
<evidence type="ECO:0000313" key="1">
    <source>
        <dbReference type="EMBL" id="CAG6744179.1"/>
    </source>
</evidence>
<name>A0A8D9E9D0_9HEMI</name>
<proteinExistence type="predicted"/>
<protein>
    <submittedName>
        <fullName evidence="1">Uncharacterized protein</fullName>
    </submittedName>
</protein>
<reference evidence="1" key="1">
    <citation type="submission" date="2021-05" db="EMBL/GenBank/DDBJ databases">
        <authorList>
            <person name="Alioto T."/>
            <person name="Alioto T."/>
            <person name="Gomez Garrido J."/>
        </authorList>
    </citation>
    <scope>NUCLEOTIDE SEQUENCE</scope>
</reference>
<accession>A0A8D9E9D0</accession>
<organism evidence="1">
    <name type="scientific">Cacopsylla melanoneura</name>
    <dbReference type="NCBI Taxonomy" id="428564"/>
    <lineage>
        <taxon>Eukaryota</taxon>
        <taxon>Metazoa</taxon>
        <taxon>Ecdysozoa</taxon>
        <taxon>Arthropoda</taxon>
        <taxon>Hexapoda</taxon>
        <taxon>Insecta</taxon>
        <taxon>Pterygota</taxon>
        <taxon>Neoptera</taxon>
        <taxon>Paraneoptera</taxon>
        <taxon>Hemiptera</taxon>
        <taxon>Sternorrhyncha</taxon>
        <taxon>Psylloidea</taxon>
        <taxon>Psyllidae</taxon>
        <taxon>Psyllinae</taxon>
        <taxon>Cacopsylla</taxon>
    </lineage>
</organism>